<proteinExistence type="predicted"/>
<evidence type="ECO:0000259" key="1">
    <source>
        <dbReference type="Pfam" id="PF13529"/>
    </source>
</evidence>
<gene>
    <name evidence="2" type="ORF">BVH74_11755</name>
</gene>
<dbReference type="Gene3D" id="3.90.70.10">
    <property type="entry name" value="Cysteine proteinases"/>
    <property type="match status" value="1"/>
</dbReference>
<name>A0A1V0BA47_9GAMM</name>
<dbReference type="EMBL" id="CP020100">
    <property type="protein sequence ID" value="AQZ96805.1"/>
    <property type="molecule type" value="Genomic_DNA"/>
</dbReference>
<dbReference type="Proteomes" id="UP000243488">
    <property type="component" value="Chromosome"/>
</dbReference>
<dbReference type="Pfam" id="PF13432">
    <property type="entry name" value="TPR_16"/>
    <property type="match status" value="1"/>
</dbReference>
<keyword evidence="3" id="KW-1185">Reference proteome</keyword>
<feature type="domain" description="Peptidase C39-like" evidence="1">
    <location>
        <begin position="16"/>
        <end position="129"/>
    </location>
</feature>
<dbReference type="InterPro" id="IPR039563">
    <property type="entry name" value="Peptidase_C39_single_dom"/>
</dbReference>
<dbReference type="NCBIfam" id="NF033920">
    <property type="entry name" value="C39_PA2778_fam"/>
    <property type="match status" value="1"/>
</dbReference>
<dbReference type="AlphaFoldDB" id="A0A1V0BA47"/>
<dbReference type="SUPFAM" id="SSF48452">
    <property type="entry name" value="TPR-like"/>
    <property type="match status" value="1"/>
</dbReference>
<dbReference type="CDD" id="cd02549">
    <property type="entry name" value="Peptidase_C39A"/>
    <property type="match status" value="1"/>
</dbReference>
<dbReference type="Gene3D" id="1.25.40.10">
    <property type="entry name" value="Tetratricopeptide repeat domain"/>
    <property type="match status" value="1"/>
</dbReference>
<dbReference type="InterPro" id="IPR039564">
    <property type="entry name" value="Peptidase_C39-like"/>
</dbReference>
<accession>A0A1V0BA47</accession>
<evidence type="ECO:0000313" key="2">
    <source>
        <dbReference type="EMBL" id="AQZ96805.1"/>
    </source>
</evidence>
<evidence type="ECO:0000313" key="3">
    <source>
        <dbReference type="Proteomes" id="UP000243488"/>
    </source>
</evidence>
<reference evidence="2 3" key="1">
    <citation type="submission" date="2017-03" db="EMBL/GenBank/DDBJ databases">
        <title>Complete genome sequence of the novel DNRA strain Pseudomonas sp. S-6-2 isolated from Chinese polluted river sediment. Journal of Biotechnology.</title>
        <authorList>
            <person name="Li J."/>
            <person name="Xiang F."/>
            <person name="Wang L."/>
            <person name="Xi L."/>
            <person name="Liu J."/>
        </authorList>
    </citation>
    <scope>NUCLEOTIDE SEQUENCE [LARGE SCALE GENOMIC DNA]</scope>
    <source>
        <strain evidence="2 3">S-6-2</strain>
    </source>
</reference>
<dbReference type="KEGG" id="ppha:BVH74_11755"/>
<protein>
    <recommendedName>
        <fullName evidence="1">Peptidase C39-like domain-containing protein</fullName>
    </recommendedName>
</protein>
<dbReference type="Pfam" id="PF13529">
    <property type="entry name" value="Peptidase_C39_2"/>
    <property type="match status" value="1"/>
</dbReference>
<organism evidence="2 3">
    <name type="scientific">Halopseudomonas phragmitis</name>
    <dbReference type="NCBI Taxonomy" id="1931241"/>
    <lineage>
        <taxon>Bacteria</taxon>
        <taxon>Pseudomonadati</taxon>
        <taxon>Pseudomonadota</taxon>
        <taxon>Gammaproteobacteria</taxon>
        <taxon>Pseudomonadales</taxon>
        <taxon>Pseudomonadaceae</taxon>
        <taxon>Halopseudomonas</taxon>
    </lineage>
</organism>
<dbReference type="InterPro" id="IPR011990">
    <property type="entry name" value="TPR-like_helical_dom_sf"/>
</dbReference>
<dbReference type="STRING" id="1931241.BVH74_11755"/>
<sequence>MPSPEQLDHLPPRVMLDVPFHPQDAYQCGPASLAMMLNQRGIEASPDTLKDRVYLPERQGTLQVEMVAAAREQDLLVYPLNGKLENLLAELAAGNPVLVMQNLAFNWYPQWHYAVAVGYDLNSQELILHSGLNQAQREPFKVFLRTWRRADNWAQLTLPPEQLPASAEPLAYLRAANDLEQVGRLDTATTAYLTAQKHWPDEPVAGFALGNIAWAQNKPREAMQQFSQVVERHPGLSAGWNNLLVTLEALGCENEAAKTRECLEQSSPEACPVPRCPASASR</sequence>